<dbReference type="AlphaFoldDB" id="A0A316FJ67"/>
<keyword evidence="2" id="KW-0418">Kinase</keyword>
<evidence type="ECO:0000256" key="1">
    <source>
        <dbReference type="ARBA" id="ARBA00022679"/>
    </source>
</evidence>
<keyword evidence="4" id="KW-0804">Transcription</keyword>
<dbReference type="Proteomes" id="UP000245697">
    <property type="component" value="Unassembled WGS sequence"/>
</dbReference>
<keyword evidence="7" id="KW-1185">Reference proteome</keyword>
<dbReference type="InterPro" id="IPR005561">
    <property type="entry name" value="ANTAR"/>
</dbReference>
<sequence>MSEQPPLEPTHAFAELGRINLNETDLDGVLRQVATLARRTIAGVDEASVTLIRGRTAHTAAFTGELAQAMDERQYEEAGGPCIDAAVSASTVSVPDLTSERRWPHYIPAALDAGVRSSLSVGLPVHENVTGALNLYAIKAEAFDDEAVVLAQTFSGYAAVALANAHLYDATATLAQHMQAAMEFRAVIEQAKGILMAQERCTADEAFALLSRMSQVSNRKLHDVATALVAATDRSEQL</sequence>
<keyword evidence="1" id="KW-0808">Transferase</keyword>
<evidence type="ECO:0000256" key="3">
    <source>
        <dbReference type="ARBA" id="ARBA00023015"/>
    </source>
</evidence>
<dbReference type="Gene3D" id="3.30.450.40">
    <property type="match status" value="1"/>
</dbReference>
<dbReference type="InterPro" id="IPR012074">
    <property type="entry name" value="GAF_ANTAR"/>
</dbReference>
<dbReference type="EMBL" id="QGGR01000005">
    <property type="protein sequence ID" value="PWK48948.1"/>
    <property type="molecule type" value="Genomic_DNA"/>
</dbReference>
<dbReference type="RefSeq" id="WP_109592896.1">
    <property type="nucleotide sequence ID" value="NZ_BONA01000036.1"/>
</dbReference>
<feature type="domain" description="ANTAR" evidence="5">
    <location>
        <begin position="168"/>
        <end position="229"/>
    </location>
</feature>
<evidence type="ECO:0000256" key="2">
    <source>
        <dbReference type="ARBA" id="ARBA00022777"/>
    </source>
</evidence>
<dbReference type="SUPFAM" id="SSF52172">
    <property type="entry name" value="CheY-like"/>
    <property type="match status" value="1"/>
</dbReference>
<evidence type="ECO:0000313" key="7">
    <source>
        <dbReference type="Proteomes" id="UP000245697"/>
    </source>
</evidence>
<dbReference type="InterPro" id="IPR003018">
    <property type="entry name" value="GAF"/>
</dbReference>
<dbReference type="PIRSF" id="PIRSF036625">
    <property type="entry name" value="GAF_ANTAR"/>
    <property type="match status" value="1"/>
</dbReference>
<proteinExistence type="predicted"/>
<dbReference type="SUPFAM" id="SSF55781">
    <property type="entry name" value="GAF domain-like"/>
    <property type="match status" value="1"/>
</dbReference>
<reference evidence="6 7" key="1">
    <citation type="submission" date="2018-05" db="EMBL/GenBank/DDBJ databases">
        <title>Genomic Encyclopedia of Archaeal and Bacterial Type Strains, Phase II (KMG-II): from individual species to whole genera.</title>
        <authorList>
            <person name="Goeker M."/>
        </authorList>
    </citation>
    <scope>NUCLEOTIDE SEQUENCE [LARGE SCALE GENOMIC DNA]</scope>
    <source>
        <strain evidence="6 7">DSM 45184</strain>
    </source>
</reference>
<comment type="caution">
    <text evidence="6">The sequence shown here is derived from an EMBL/GenBank/DDBJ whole genome shotgun (WGS) entry which is preliminary data.</text>
</comment>
<protein>
    <submittedName>
        <fullName evidence="6">GAF domain-containing protein</fullName>
    </submittedName>
</protein>
<dbReference type="OrthoDB" id="3688893at2"/>
<dbReference type="InterPro" id="IPR029016">
    <property type="entry name" value="GAF-like_dom_sf"/>
</dbReference>
<dbReference type="SMART" id="SM01012">
    <property type="entry name" value="ANTAR"/>
    <property type="match status" value="1"/>
</dbReference>
<dbReference type="Pfam" id="PF13185">
    <property type="entry name" value="GAF_2"/>
    <property type="match status" value="1"/>
</dbReference>
<dbReference type="GO" id="GO:0003723">
    <property type="term" value="F:RNA binding"/>
    <property type="evidence" value="ECO:0007669"/>
    <property type="project" value="InterPro"/>
</dbReference>
<gene>
    <name evidence="6" type="ORF">BC793_105299</name>
</gene>
<dbReference type="InterPro" id="IPR011006">
    <property type="entry name" value="CheY-like_superfamily"/>
</dbReference>
<dbReference type="Pfam" id="PF03861">
    <property type="entry name" value="ANTAR"/>
    <property type="match status" value="1"/>
</dbReference>
<evidence type="ECO:0000313" key="6">
    <source>
        <dbReference type="EMBL" id="PWK48948.1"/>
    </source>
</evidence>
<name>A0A316FJ67_9ACTN</name>
<dbReference type="Gene3D" id="1.10.10.10">
    <property type="entry name" value="Winged helix-like DNA-binding domain superfamily/Winged helix DNA-binding domain"/>
    <property type="match status" value="1"/>
</dbReference>
<dbReference type="SMART" id="SM00065">
    <property type="entry name" value="GAF"/>
    <property type="match status" value="1"/>
</dbReference>
<dbReference type="InterPro" id="IPR036388">
    <property type="entry name" value="WH-like_DNA-bd_sf"/>
</dbReference>
<dbReference type="GO" id="GO:0016301">
    <property type="term" value="F:kinase activity"/>
    <property type="evidence" value="ECO:0007669"/>
    <property type="project" value="UniProtKB-KW"/>
</dbReference>
<keyword evidence="3" id="KW-0805">Transcription regulation</keyword>
<evidence type="ECO:0000259" key="5">
    <source>
        <dbReference type="PROSITE" id="PS50921"/>
    </source>
</evidence>
<dbReference type="PROSITE" id="PS50921">
    <property type="entry name" value="ANTAR"/>
    <property type="match status" value="1"/>
</dbReference>
<accession>A0A316FJ67</accession>
<evidence type="ECO:0000256" key="4">
    <source>
        <dbReference type="ARBA" id="ARBA00023163"/>
    </source>
</evidence>
<organism evidence="6 7">
    <name type="scientific">Actinoplanes xinjiangensis</name>
    <dbReference type="NCBI Taxonomy" id="512350"/>
    <lineage>
        <taxon>Bacteria</taxon>
        <taxon>Bacillati</taxon>
        <taxon>Actinomycetota</taxon>
        <taxon>Actinomycetes</taxon>
        <taxon>Micromonosporales</taxon>
        <taxon>Micromonosporaceae</taxon>
        <taxon>Actinoplanes</taxon>
    </lineage>
</organism>